<organism evidence="2 3">
    <name type="scientific">Bosea psychrotolerans</name>
    <dbReference type="NCBI Taxonomy" id="1871628"/>
    <lineage>
        <taxon>Bacteria</taxon>
        <taxon>Pseudomonadati</taxon>
        <taxon>Pseudomonadota</taxon>
        <taxon>Alphaproteobacteria</taxon>
        <taxon>Hyphomicrobiales</taxon>
        <taxon>Boseaceae</taxon>
        <taxon>Bosea</taxon>
    </lineage>
</organism>
<gene>
    <name evidence="2" type="ORF">CYD53_12765</name>
</gene>
<protein>
    <submittedName>
        <fullName evidence="2">CheW protein</fullName>
    </submittedName>
</protein>
<dbReference type="EMBL" id="PQFZ01000027">
    <property type="protein sequence ID" value="POR46150.1"/>
    <property type="molecule type" value="Genomic_DNA"/>
</dbReference>
<evidence type="ECO:0000259" key="1">
    <source>
        <dbReference type="PROSITE" id="PS50851"/>
    </source>
</evidence>
<dbReference type="PANTHER" id="PTHR22617">
    <property type="entry name" value="CHEMOTAXIS SENSOR HISTIDINE KINASE-RELATED"/>
    <property type="match status" value="1"/>
</dbReference>
<dbReference type="Pfam" id="PF01584">
    <property type="entry name" value="CheW"/>
    <property type="match status" value="1"/>
</dbReference>
<dbReference type="GO" id="GO:0005829">
    <property type="term" value="C:cytosol"/>
    <property type="evidence" value="ECO:0007669"/>
    <property type="project" value="TreeGrafter"/>
</dbReference>
<accession>A0A2S4LUN9</accession>
<dbReference type="GO" id="GO:0007165">
    <property type="term" value="P:signal transduction"/>
    <property type="evidence" value="ECO:0007669"/>
    <property type="project" value="InterPro"/>
</dbReference>
<dbReference type="InterPro" id="IPR036061">
    <property type="entry name" value="CheW-like_dom_sf"/>
</dbReference>
<reference evidence="2 3" key="1">
    <citation type="submission" date="2018-01" db="EMBL/GenBank/DDBJ databases">
        <title>Genomic Encyclopedia of Type Strains, Phase III (KMG-III): the genomes of soil and plant-associated and newly described type strains.</title>
        <authorList>
            <person name="Whitman W."/>
        </authorList>
    </citation>
    <scope>NUCLEOTIDE SEQUENCE [LARGE SCALE GENOMIC DNA]</scope>
    <source>
        <strain evidence="2 3">1131</strain>
    </source>
</reference>
<evidence type="ECO:0000313" key="2">
    <source>
        <dbReference type="EMBL" id="POR46150.1"/>
    </source>
</evidence>
<sequence>MADTAQYLTLGIDKELFGIDIRNVREILDMRPISKLPHAPDFLLGMIDVRGAGYPIVDLRTKLGLPRAEPTDATRIIILDVPVKGRTMGVGFVADRVFEVTGLDADQTEAAPDVGGRWKSSYIAGIGRKGEAFIVVFDLERLMASDDLPGFAASSAEEAA</sequence>
<proteinExistence type="predicted"/>
<dbReference type="OrthoDB" id="3291462at2"/>
<dbReference type="PROSITE" id="PS50851">
    <property type="entry name" value="CHEW"/>
    <property type="match status" value="1"/>
</dbReference>
<dbReference type="Gene3D" id="2.40.50.180">
    <property type="entry name" value="CheA-289, Domain 4"/>
    <property type="match status" value="1"/>
</dbReference>
<dbReference type="CDD" id="cd00732">
    <property type="entry name" value="CheW"/>
    <property type="match status" value="1"/>
</dbReference>
<dbReference type="InterPro" id="IPR039315">
    <property type="entry name" value="CheW"/>
</dbReference>
<dbReference type="AlphaFoldDB" id="A0A2S4LUN9"/>
<keyword evidence="3" id="KW-1185">Reference proteome</keyword>
<dbReference type="PANTHER" id="PTHR22617:SF23">
    <property type="entry name" value="CHEMOTAXIS PROTEIN CHEW"/>
    <property type="match status" value="1"/>
</dbReference>
<dbReference type="SMART" id="SM00260">
    <property type="entry name" value="CheW"/>
    <property type="match status" value="1"/>
</dbReference>
<dbReference type="InterPro" id="IPR002545">
    <property type="entry name" value="CheW-lke_dom"/>
</dbReference>
<dbReference type="GO" id="GO:0006935">
    <property type="term" value="P:chemotaxis"/>
    <property type="evidence" value="ECO:0007669"/>
    <property type="project" value="InterPro"/>
</dbReference>
<evidence type="ECO:0000313" key="3">
    <source>
        <dbReference type="Proteomes" id="UP000236919"/>
    </source>
</evidence>
<feature type="domain" description="CheW-like" evidence="1">
    <location>
        <begin position="4"/>
        <end position="148"/>
    </location>
</feature>
<dbReference type="RefSeq" id="WP_103721248.1">
    <property type="nucleotide sequence ID" value="NZ_PQFZ01000027.1"/>
</dbReference>
<dbReference type="SUPFAM" id="SSF50341">
    <property type="entry name" value="CheW-like"/>
    <property type="match status" value="1"/>
</dbReference>
<name>A0A2S4LUN9_9HYPH</name>
<comment type="caution">
    <text evidence="2">The sequence shown here is derived from an EMBL/GenBank/DDBJ whole genome shotgun (WGS) entry which is preliminary data.</text>
</comment>
<dbReference type="Gene3D" id="2.30.30.40">
    <property type="entry name" value="SH3 Domains"/>
    <property type="match status" value="1"/>
</dbReference>
<dbReference type="Proteomes" id="UP000236919">
    <property type="component" value="Unassembled WGS sequence"/>
</dbReference>